<sequence length="118" mass="12792">MKKTLFGFCLLAGMSAAASQAGAQSLDVPAEASSSRWSSSVMERHAPMDSAQLQKLGQKKFRYMDMAQGKRSKSIRNAVIVRGPGGAKQEGASEQQAYRHNGHNAQPDRPVVVMRPMT</sequence>
<evidence type="ECO:0000256" key="2">
    <source>
        <dbReference type="SAM" id="SignalP"/>
    </source>
</evidence>
<name>A0A246WLE3_9BURK</name>
<dbReference type="EMBL" id="NJGU01000013">
    <property type="protein sequence ID" value="OWY27142.1"/>
    <property type="molecule type" value="Genomic_DNA"/>
</dbReference>
<feature type="region of interest" description="Disordered" evidence="1">
    <location>
        <begin position="84"/>
        <end position="110"/>
    </location>
</feature>
<comment type="caution">
    <text evidence="3">The sequence shown here is derived from an EMBL/GenBank/DDBJ whole genome shotgun (WGS) entry which is preliminary data.</text>
</comment>
<evidence type="ECO:0000256" key="1">
    <source>
        <dbReference type="SAM" id="MobiDB-lite"/>
    </source>
</evidence>
<accession>A0A246WLE3</accession>
<protein>
    <recommendedName>
        <fullName evidence="5">DUF4148 domain-containing protein</fullName>
    </recommendedName>
</protein>
<organism evidence="3 4">
    <name type="scientific">Herbaspirillum robiniae</name>
    <dbReference type="NCBI Taxonomy" id="2014887"/>
    <lineage>
        <taxon>Bacteria</taxon>
        <taxon>Pseudomonadati</taxon>
        <taxon>Pseudomonadota</taxon>
        <taxon>Betaproteobacteria</taxon>
        <taxon>Burkholderiales</taxon>
        <taxon>Oxalobacteraceae</taxon>
        <taxon>Herbaspirillum</taxon>
    </lineage>
</organism>
<feature type="region of interest" description="Disordered" evidence="1">
    <location>
        <begin position="22"/>
        <end position="50"/>
    </location>
</feature>
<evidence type="ECO:0008006" key="5">
    <source>
        <dbReference type="Google" id="ProtNLM"/>
    </source>
</evidence>
<evidence type="ECO:0000313" key="3">
    <source>
        <dbReference type="EMBL" id="OWY27142.1"/>
    </source>
</evidence>
<keyword evidence="2" id="KW-0732">Signal</keyword>
<feature type="signal peptide" evidence="2">
    <location>
        <begin position="1"/>
        <end position="23"/>
    </location>
</feature>
<dbReference type="Proteomes" id="UP000197596">
    <property type="component" value="Unassembled WGS sequence"/>
</dbReference>
<gene>
    <name evidence="3" type="ORF">CEJ42_21210</name>
</gene>
<evidence type="ECO:0000313" key="4">
    <source>
        <dbReference type="Proteomes" id="UP000197596"/>
    </source>
</evidence>
<proteinExistence type="predicted"/>
<dbReference type="RefSeq" id="WP_088752443.1">
    <property type="nucleotide sequence ID" value="NZ_CP193789.1"/>
</dbReference>
<reference evidence="3 4" key="1">
    <citation type="submission" date="2017-06" db="EMBL/GenBank/DDBJ databases">
        <title>Herbaspirillum phytohormonus sp. nov., isolated from the root nodule of Robinia pseudoacacia in lead-zinc mine.</title>
        <authorList>
            <person name="Fan M."/>
            <person name="Lin Y."/>
        </authorList>
    </citation>
    <scope>NUCLEOTIDE SEQUENCE [LARGE SCALE GENOMIC DNA]</scope>
    <source>
        <strain evidence="3 4">HZ10</strain>
    </source>
</reference>
<feature type="chain" id="PRO_5013349437" description="DUF4148 domain-containing protein" evidence="2">
    <location>
        <begin position="24"/>
        <end position="118"/>
    </location>
</feature>
<dbReference type="AlphaFoldDB" id="A0A246WLE3"/>